<evidence type="ECO:0000256" key="3">
    <source>
        <dbReference type="ARBA" id="ARBA00022898"/>
    </source>
</evidence>
<reference evidence="7" key="1">
    <citation type="submission" date="2021-03" db="EMBL/GenBank/DDBJ databases">
        <authorList>
            <person name="Tagirdzhanova G."/>
        </authorList>
    </citation>
    <scope>NUCLEOTIDE SEQUENCE</scope>
</reference>
<dbReference type="SUPFAM" id="SSF53383">
    <property type="entry name" value="PLP-dependent transferases"/>
    <property type="match status" value="1"/>
</dbReference>
<evidence type="ECO:0000313" key="8">
    <source>
        <dbReference type="Proteomes" id="UP000664169"/>
    </source>
</evidence>
<dbReference type="PANTHER" id="PTHR11999">
    <property type="entry name" value="GROUP II PYRIDOXAL-5-PHOSPHATE DECARBOXYLASE"/>
    <property type="match status" value="1"/>
</dbReference>
<evidence type="ECO:0000313" key="7">
    <source>
        <dbReference type="EMBL" id="CAF9914591.1"/>
    </source>
</evidence>
<organism evidence="7 8">
    <name type="scientific">Gomphillus americanus</name>
    <dbReference type="NCBI Taxonomy" id="1940652"/>
    <lineage>
        <taxon>Eukaryota</taxon>
        <taxon>Fungi</taxon>
        <taxon>Dikarya</taxon>
        <taxon>Ascomycota</taxon>
        <taxon>Pezizomycotina</taxon>
        <taxon>Lecanoromycetes</taxon>
        <taxon>OSLEUM clade</taxon>
        <taxon>Ostropomycetidae</taxon>
        <taxon>Ostropales</taxon>
        <taxon>Graphidaceae</taxon>
        <taxon>Gomphilloideae</taxon>
        <taxon>Gomphillus</taxon>
    </lineage>
</organism>
<comment type="caution">
    <text evidence="7">The sequence shown here is derived from an EMBL/GenBank/DDBJ whole genome shotgun (WGS) entry which is preliminary data.</text>
</comment>
<accession>A0A8H3EW45</accession>
<name>A0A8H3EW45_9LECA</name>
<dbReference type="OrthoDB" id="2161780at2759"/>
<dbReference type="GO" id="GO:0005737">
    <property type="term" value="C:cytoplasm"/>
    <property type="evidence" value="ECO:0007669"/>
    <property type="project" value="TreeGrafter"/>
</dbReference>
<feature type="modified residue" description="N6-(pyridoxal phosphate)lysine" evidence="5">
    <location>
        <position position="338"/>
    </location>
</feature>
<keyword evidence="3 5" id="KW-0663">Pyridoxal phosphate</keyword>
<dbReference type="Proteomes" id="UP000664169">
    <property type="component" value="Unassembled WGS sequence"/>
</dbReference>
<sequence>MASNTLSALSTSTLLQGILTSHGPQTTLPTAQSLQKATQTIIQTLPTTGLGLETTAAHLLQDITPGLNGSSLSPNYYGFVTGGHTPISLFADHIVSVWDQNVQVHLPHETLATVVEDRALRMLCQLFDFSPESFPARTFTTGATASNILGLAAGREYVLRSASRRAGVEYDSTQGLLASCSRAGIRKIQVLTTMPHSSLGKAANIVGLGSGSLIDVSIRGPDGNPGIKFDLHKLETLLSQANSASIVAVSCSEVNRGGFATTNQADMQQLRALCNKHNAWLHIDAGTIPPLHISRRLTIEKAFGIFATLLPDAPQYHGIRSSTTGLHLADSIATDGHKLLNVPYDTGIFFSRHADIIAATFSNPNAAYLRSPSSDDDDGINSPLNLGLENSRRWRALPVYANLLAYGRTGYSEMVTRMVQLARGIAQFILTDCPWLELLLPPGNATANATGTAEFEAVVSPDQATTTNGERKRLLDCIFIVVAFRECDPLRNETLVQRIKDDKRIYVSGTVLLGKAAARIAVAKWDVDVQRDLALVSEALMAVR</sequence>
<dbReference type="PANTHER" id="PTHR11999:SF165">
    <property type="entry name" value="DECARBOXYLASE, PUTATIVE (AFU_ORTHOLOGUE AFUA_2G04980)-RELATED"/>
    <property type="match status" value="1"/>
</dbReference>
<gene>
    <name evidence="7" type="ORF">GOMPHAMPRED_008204</name>
</gene>
<evidence type="ECO:0000256" key="2">
    <source>
        <dbReference type="ARBA" id="ARBA00009533"/>
    </source>
</evidence>
<evidence type="ECO:0000256" key="1">
    <source>
        <dbReference type="ARBA" id="ARBA00001933"/>
    </source>
</evidence>
<dbReference type="EMBL" id="CAJPDQ010000009">
    <property type="protein sequence ID" value="CAF9914591.1"/>
    <property type="molecule type" value="Genomic_DNA"/>
</dbReference>
<dbReference type="Pfam" id="PF00282">
    <property type="entry name" value="Pyridoxal_deC"/>
    <property type="match status" value="2"/>
</dbReference>
<dbReference type="InterPro" id="IPR002129">
    <property type="entry name" value="PyrdxlP-dep_de-COase"/>
</dbReference>
<comment type="similarity">
    <text evidence="2 6">Belongs to the group II decarboxylase family.</text>
</comment>
<proteinExistence type="inferred from homology"/>
<keyword evidence="8" id="KW-1185">Reference proteome</keyword>
<dbReference type="Gene3D" id="3.40.640.10">
    <property type="entry name" value="Type I PLP-dependent aspartate aminotransferase-like (Major domain)"/>
    <property type="match status" value="1"/>
</dbReference>
<dbReference type="GO" id="GO:0019752">
    <property type="term" value="P:carboxylic acid metabolic process"/>
    <property type="evidence" value="ECO:0007669"/>
    <property type="project" value="InterPro"/>
</dbReference>
<evidence type="ECO:0008006" key="9">
    <source>
        <dbReference type="Google" id="ProtNLM"/>
    </source>
</evidence>
<dbReference type="InterPro" id="IPR015421">
    <property type="entry name" value="PyrdxlP-dep_Trfase_major"/>
</dbReference>
<evidence type="ECO:0000256" key="4">
    <source>
        <dbReference type="ARBA" id="ARBA00023239"/>
    </source>
</evidence>
<dbReference type="InterPro" id="IPR010977">
    <property type="entry name" value="Aromatic_deC"/>
</dbReference>
<protein>
    <recommendedName>
        <fullName evidence="9">Tyrosine decarboxylase</fullName>
    </recommendedName>
</protein>
<dbReference type="AlphaFoldDB" id="A0A8H3EW45"/>
<dbReference type="InterPro" id="IPR015424">
    <property type="entry name" value="PyrdxlP-dep_Trfase"/>
</dbReference>
<dbReference type="GO" id="GO:0030170">
    <property type="term" value="F:pyridoxal phosphate binding"/>
    <property type="evidence" value="ECO:0007669"/>
    <property type="project" value="InterPro"/>
</dbReference>
<evidence type="ECO:0000256" key="5">
    <source>
        <dbReference type="PIRSR" id="PIRSR602129-50"/>
    </source>
</evidence>
<comment type="cofactor">
    <cofactor evidence="1 5 6">
        <name>pyridoxal 5'-phosphate</name>
        <dbReference type="ChEBI" id="CHEBI:597326"/>
    </cofactor>
</comment>
<dbReference type="GO" id="GO:0016831">
    <property type="term" value="F:carboxy-lyase activity"/>
    <property type="evidence" value="ECO:0007669"/>
    <property type="project" value="TreeGrafter"/>
</dbReference>
<evidence type="ECO:0000256" key="6">
    <source>
        <dbReference type="RuleBase" id="RU000382"/>
    </source>
</evidence>
<keyword evidence="4 6" id="KW-0456">Lyase</keyword>
<dbReference type="Gene3D" id="3.90.1150.10">
    <property type="entry name" value="Aspartate Aminotransferase, domain 1"/>
    <property type="match status" value="1"/>
</dbReference>
<dbReference type="InterPro" id="IPR015422">
    <property type="entry name" value="PyrdxlP-dep_Trfase_small"/>
</dbReference>